<dbReference type="Proteomes" id="UP000316609">
    <property type="component" value="Unassembled WGS sequence"/>
</dbReference>
<accession>A0A538TXC6</accession>
<dbReference type="PANTHER" id="PTHR23248:SF9">
    <property type="entry name" value="PHOSPHOLIPID SCRAMBLASE"/>
    <property type="match status" value="1"/>
</dbReference>
<organism evidence="1 2">
    <name type="scientific">Eiseniibacteriota bacterium</name>
    <dbReference type="NCBI Taxonomy" id="2212470"/>
    <lineage>
        <taxon>Bacteria</taxon>
        <taxon>Candidatus Eiseniibacteriota</taxon>
    </lineage>
</organism>
<protein>
    <submittedName>
        <fullName evidence="1">Oxidoreductase</fullName>
    </submittedName>
</protein>
<dbReference type="PANTHER" id="PTHR23248">
    <property type="entry name" value="PHOSPHOLIPID SCRAMBLASE-RELATED"/>
    <property type="match status" value="1"/>
</dbReference>
<dbReference type="AlphaFoldDB" id="A0A538TXC6"/>
<reference evidence="1 2" key="1">
    <citation type="journal article" date="2019" name="Nat. Microbiol.">
        <title>Mediterranean grassland soil C-N compound turnover is dependent on rainfall and depth, and is mediated by genomically divergent microorganisms.</title>
        <authorList>
            <person name="Diamond S."/>
            <person name="Andeer P.F."/>
            <person name="Li Z."/>
            <person name="Crits-Christoph A."/>
            <person name="Burstein D."/>
            <person name="Anantharaman K."/>
            <person name="Lane K.R."/>
            <person name="Thomas B.C."/>
            <person name="Pan C."/>
            <person name="Northen T.R."/>
            <person name="Banfield J.F."/>
        </authorList>
    </citation>
    <scope>NUCLEOTIDE SEQUENCE [LARGE SCALE GENOMIC DNA]</scope>
    <source>
        <strain evidence="1">WS_8</strain>
    </source>
</reference>
<gene>
    <name evidence="1" type="ORF">E6K78_02040</name>
</gene>
<name>A0A538TXC6_UNCEI</name>
<evidence type="ECO:0000313" key="1">
    <source>
        <dbReference type="EMBL" id="TMQ68283.1"/>
    </source>
</evidence>
<evidence type="ECO:0000313" key="2">
    <source>
        <dbReference type="Proteomes" id="UP000316609"/>
    </source>
</evidence>
<dbReference type="InterPro" id="IPR025659">
    <property type="entry name" value="Tubby-like_C"/>
</dbReference>
<dbReference type="Pfam" id="PF03803">
    <property type="entry name" value="Scramblase"/>
    <property type="match status" value="1"/>
</dbReference>
<dbReference type="InterPro" id="IPR005552">
    <property type="entry name" value="Scramblase"/>
</dbReference>
<proteinExistence type="predicted"/>
<dbReference type="GO" id="GO:0005886">
    <property type="term" value="C:plasma membrane"/>
    <property type="evidence" value="ECO:0007669"/>
    <property type="project" value="TreeGrafter"/>
</dbReference>
<dbReference type="SUPFAM" id="SSF54518">
    <property type="entry name" value="Tubby C-terminal domain-like"/>
    <property type="match status" value="1"/>
</dbReference>
<dbReference type="EMBL" id="VBOY01000013">
    <property type="protein sequence ID" value="TMQ68283.1"/>
    <property type="molecule type" value="Genomic_DNA"/>
</dbReference>
<sequence length="223" mass="25199">MRPQAWHRKRRKPIEPEPPWLANREVIMLFPRHSFFVKERVSMLKLSDTYDILDPETKENVGIAKDEPPLWAKLLRLVLKKPLLPTVVRVYEHEAAPAVITLRKKPGLLHTTVVVTHATRGEIGRFKSKLFSFGGGFHVFDTSGRKVADVKGDWKGWNFKMLDDRGQELGVVTKKWAGLGKELFTSADNYMIALNDQTSGKSDQSPLLLAAGLAIDIVYKEAA</sequence>
<dbReference type="GO" id="GO:0017128">
    <property type="term" value="F:phospholipid scramblase activity"/>
    <property type="evidence" value="ECO:0007669"/>
    <property type="project" value="InterPro"/>
</dbReference>
<comment type="caution">
    <text evidence="1">The sequence shown here is derived from an EMBL/GenBank/DDBJ whole genome shotgun (WGS) entry which is preliminary data.</text>
</comment>